<dbReference type="eggNOG" id="KOG1470">
    <property type="taxonomic scope" value="Eukaryota"/>
</dbReference>
<keyword evidence="4" id="KW-1185">Reference proteome</keyword>
<gene>
    <name evidence="3" type="ORF">H696_02326</name>
</gene>
<accession>A0A058ZAI4</accession>
<dbReference type="GeneID" id="20527051"/>
<sequence>MSTPSSPIDAGDWIDLSLLVPAGPDAPDLEYDPDTANRILTEALQPGAPEAERAALLLPAATDPSSLPFLRPRWATAAHAGRQAGTKITLPPNPNDTSDGDDHVDPPVSEDALDQLLAAVARSSAFRFPQSDEDALASLDDEDQREAFTELRERLSGAFDGSEPLAAPDALFPLDGACLVRYLRARNFSAADAEKMLRATCEWRSATKPYRIRRSDICAEAETGKLFGSGFDHGGRPVLSMAPGRENTSTFERQILHVLFTFEAMVALMPRGVSQWLVLIDFDNYSSSTFPSIGQSKNFINVLSHHYPERLGKTFMIRSPWIFYPAFKVVSGFLDPKTSSKIAFAGEKANDEGRQLIQAMLPAEHTERRLHPEGQVVVELSPAPANKAEQGHSGSIPRFDINLHLDRILSLLHAIY</sequence>
<dbReference type="PANTHER" id="PTHR45824:SF29">
    <property type="entry name" value="GH16843P"/>
    <property type="match status" value="1"/>
</dbReference>
<dbReference type="AlphaFoldDB" id="A0A058ZAI4"/>
<dbReference type="RefSeq" id="XP_009494498.1">
    <property type="nucleotide sequence ID" value="XM_009496223.1"/>
</dbReference>
<dbReference type="InterPro" id="IPR036865">
    <property type="entry name" value="CRAL-TRIO_dom_sf"/>
</dbReference>
<dbReference type="Gene3D" id="3.40.525.10">
    <property type="entry name" value="CRAL-TRIO lipid binding domain"/>
    <property type="match status" value="1"/>
</dbReference>
<reference evidence="3" key="1">
    <citation type="submission" date="2013-04" db="EMBL/GenBank/DDBJ databases">
        <title>The Genome Sequence of Fonticula alba ATCC 38817.</title>
        <authorList>
            <consortium name="The Broad Institute Genomics Platform"/>
            <person name="Russ C."/>
            <person name="Cuomo C."/>
            <person name="Burger G."/>
            <person name="Gray M.W."/>
            <person name="Holland P.W.H."/>
            <person name="King N."/>
            <person name="Lang F.B.F."/>
            <person name="Roger A.J."/>
            <person name="Ruiz-Trillo I."/>
            <person name="Brown M."/>
            <person name="Walker B."/>
            <person name="Young S."/>
            <person name="Zeng Q."/>
            <person name="Gargeya S."/>
            <person name="Fitzgerald M."/>
            <person name="Haas B."/>
            <person name="Abouelleil A."/>
            <person name="Allen A.W."/>
            <person name="Alvarado L."/>
            <person name="Arachchi H.M."/>
            <person name="Berlin A.M."/>
            <person name="Chapman S.B."/>
            <person name="Gainer-Dewar J."/>
            <person name="Goldberg J."/>
            <person name="Griggs A."/>
            <person name="Gujja S."/>
            <person name="Hansen M."/>
            <person name="Howarth C."/>
            <person name="Imamovic A."/>
            <person name="Ireland A."/>
            <person name="Larimer J."/>
            <person name="McCowan C."/>
            <person name="Murphy C."/>
            <person name="Pearson M."/>
            <person name="Poon T.W."/>
            <person name="Priest M."/>
            <person name="Roberts A."/>
            <person name="Saif S."/>
            <person name="Shea T."/>
            <person name="Sisk P."/>
            <person name="Sykes S."/>
            <person name="Wortman J."/>
            <person name="Nusbaum C."/>
            <person name="Birren B."/>
        </authorList>
    </citation>
    <scope>NUCLEOTIDE SEQUENCE [LARGE SCALE GENOMIC DNA]</scope>
    <source>
        <strain evidence="3">ATCC 38817</strain>
    </source>
</reference>
<dbReference type="SUPFAM" id="SSF52087">
    <property type="entry name" value="CRAL/TRIO domain"/>
    <property type="match status" value="1"/>
</dbReference>
<dbReference type="STRING" id="691883.A0A058ZAI4"/>
<evidence type="ECO:0000259" key="2">
    <source>
        <dbReference type="PROSITE" id="PS50191"/>
    </source>
</evidence>
<dbReference type="InterPro" id="IPR001251">
    <property type="entry name" value="CRAL-TRIO_dom"/>
</dbReference>
<dbReference type="PROSITE" id="PS50191">
    <property type="entry name" value="CRAL_TRIO"/>
    <property type="match status" value="1"/>
</dbReference>
<dbReference type="Proteomes" id="UP000030693">
    <property type="component" value="Unassembled WGS sequence"/>
</dbReference>
<proteinExistence type="predicted"/>
<evidence type="ECO:0000313" key="4">
    <source>
        <dbReference type="Proteomes" id="UP000030693"/>
    </source>
</evidence>
<feature type="region of interest" description="Disordered" evidence="1">
    <location>
        <begin position="80"/>
        <end position="105"/>
    </location>
</feature>
<dbReference type="EMBL" id="KB932203">
    <property type="protein sequence ID" value="KCV71375.1"/>
    <property type="molecule type" value="Genomic_DNA"/>
</dbReference>
<dbReference type="SMART" id="SM00516">
    <property type="entry name" value="SEC14"/>
    <property type="match status" value="1"/>
</dbReference>
<dbReference type="Pfam" id="PF00650">
    <property type="entry name" value="CRAL_TRIO"/>
    <property type="match status" value="1"/>
</dbReference>
<protein>
    <recommendedName>
        <fullName evidence="2">CRAL-TRIO domain-containing protein</fullName>
    </recommendedName>
</protein>
<evidence type="ECO:0000313" key="3">
    <source>
        <dbReference type="EMBL" id="KCV71375.1"/>
    </source>
</evidence>
<dbReference type="InterPro" id="IPR011074">
    <property type="entry name" value="CRAL/TRIO_N_dom"/>
</dbReference>
<dbReference type="Pfam" id="PF03765">
    <property type="entry name" value="CRAL_TRIO_N"/>
    <property type="match status" value="1"/>
</dbReference>
<dbReference type="SMART" id="SM01100">
    <property type="entry name" value="CRAL_TRIO_N"/>
    <property type="match status" value="1"/>
</dbReference>
<organism evidence="3">
    <name type="scientific">Fonticula alba</name>
    <name type="common">Slime mold</name>
    <dbReference type="NCBI Taxonomy" id="691883"/>
    <lineage>
        <taxon>Eukaryota</taxon>
        <taxon>Rotosphaerida</taxon>
        <taxon>Fonticulaceae</taxon>
        <taxon>Fonticula</taxon>
    </lineage>
</organism>
<dbReference type="CDD" id="cd00170">
    <property type="entry name" value="SEC14"/>
    <property type="match status" value="1"/>
</dbReference>
<dbReference type="SUPFAM" id="SSF46938">
    <property type="entry name" value="CRAL/TRIO N-terminal domain"/>
    <property type="match status" value="1"/>
</dbReference>
<dbReference type="OrthoDB" id="75724at2759"/>
<dbReference type="InterPro" id="IPR036273">
    <property type="entry name" value="CRAL/TRIO_N_dom_sf"/>
</dbReference>
<evidence type="ECO:0000256" key="1">
    <source>
        <dbReference type="SAM" id="MobiDB-lite"/>
    </source>
</evidence>
<name>A0A058ZAI4_FONAL</name>
<dbReference type="GO" id="GO:0008526">
    <property type="term" value="F:phosphatidylinositol transfer activity"/>
    <property type="evidence" value="ECO:0007669"/>
    <property type="project" value="TreeGrafter"/>
</dbReference>
<dbReference type="InterPro" id="IPR052578">
    <property type="entry name" value="PI_Transfer_CRAL-TRIO"/>
</dbReference>
<feature type="domain" description="CRAL-TRIO" evidence="2">
    <location>
        <begin position="214"/>
        <end position="373"/>
    </location>
</feature>
<dbReference type="PANTHER" id="PTHR45824">
    <property type="entry name" value="GH16843P"/>
    <property type="match status" value="1"/>
</dbReference>